<sequence>MEDFNGGFDGRFQRRIRWKISTVDLMEDFNSVFDGRFNSGFDGRFQQCIRWKIQRRIQWKISTADLMEDSTADLDVDDNEIVNSVLLFLSSYISSSSH</sequence>
<accession>A0A0J9EU25</accession>
<reference evidence="1" key="1">
    <citation type="submission" date="2010-03" db="EMBL/GenBank/DDBJ databases">
        <title>Annotation of Blastomyces dermatitidis strain ATCC 18188.</title>
        <authorList>
            <consortium name="The Broad Institute Genome Sequencing Platform"/>
            <consortium name="Broad Institute Genome Sequencing Center for Infectious Disease."/>
            <person name="Cuomo C."/>
            <person name="Klein B."/>
            <person name="Sullivan T."/>
            <person name="Heitman J."/>
            <person name="Young S."/>
            <person name="Zeng Q."/>
            <person name="Gargeya S."/>
            <person name="Alvarado L."/>
            <person name="Berlin A.M."/>
            <person name="Chapman S.B."/>
            <person name="Chen Z."/>
            <person name="Freedman E."/>
            <person name="Gellesch M."/>
            <person name="Goldberg J."/>
            <person name="Griggs A."/>
            <person name="Gujja S."/>
            <person name="Heilman E."/>
            <person name="Heiman D."/>
            <person name="Howarth C."/>
            <person name="Mehta T."/>
            <person name="Neiman D."/>
            <person name="Pearson M."/>
            <person name="Roberts A."/>
            <person name="Saif S."/>
            <person name="Shea T."/>
            <person name="Shenoy N."/>
            <person name="Sisk P."/>
            <person name="Stolte C."/>
            <person name="Sykes S."/>
            <person name="White J."/>
            <person name="Yandava C."/>
            <person name="Haas B."/>
            <person name="Nusbaum C."/>
            <person name="Birren B."/>
        </authorList>
    </citation>
    <scope>NUCLEOTIDE SEQUENCE</scope>
    <source>
        <strain evidence="1">ATCC 18188</strain>
    </source>
</reference>
<evidence type="ECO:0000313" key="1">
    <source>
        <dbReference type="EMBL" id="KMW69532.1"/>
    </source>
</evidence>
<proteinExistence type="predicted"/>
<organism evidence="1">
    <name type="scientific">Ajellomyces dermatitidis (strain ATCC 18188 / CBS 674.68)</name>
    <name type="common">Blastomyces dermatitidis</name>
    <dbReference type="NCBI Taxonomy" id="653446"/>
    <lineage>
        <taxon>Eukaryota</taxon>
        <taxon>Fungi</taxon>
        <taxon>Dikarya</taxon>
        <taxon>Ascomycota</taxon>
        <taxon>Pezizomycotina</taxon>
        <taxon>Eurotiomycetes</taxon>
        <taxon>Eurotiomycetidae</taxon>
        <taxon>Onygenales</taxon>
        <taxon>Ajellomycetaceae</taxon>
        <taxon>Blastomyces</taxon>
    </lineage>
</organism>
<protein>
    <submittedName>
        <fullName evidence="1">Uncharacterized protein</fullName>
    </submittedName>
</protein>
<dbReference type="AlphaFoldDB" id="A0A0J9EU25"/>
<gene>
    <name evidence="1" type="ORF">BDDG_13671</name>
</gene>
<dbReference type="Proteomes" id="UP000007802">
    <property type="component" value="Unassembled WGS sequence"/>
</dbReference>
<name>A0A0J9EU25_AJEDA</name>
<dbReference type="EMBL" id="GG750259">
    <property type="protein sequence ID" value="KMW69532.1"/>
    <property type="molecule type" value="Genomic_DNA"/>
</dbReference>